<dbReference type="GO" id="GO:0016853">
    <property type="term" value="F:isomerase activity"/>
    <property type="evidence" value="ECO:0007669"/>
    <property type="project" value="UniProtKB-KW"/>
</dbReference>
<reference evidence="2 3" key="1">
    <citation type="submission" date="2022-06" db="EMBL/GenBank/DDBJ databases">
        <title>Isolation of gut microbiota from human fecal samples.</title>
        <authorList>
            <person name="Pamer E.G."/>
            <person name="Barat B."/>
            <person name="Waligurski E."/>
            <person name="Medina S."/>
            <person name="Paddock L."/>
            <person name="Mostad J."/>
        </authorList>
    </citation>
    <scope>NUCLEOTIDE SEQUENCE [LARGE SCALE GENOMIC DNA]</scope>
    <source>
        <strain evidence="2 3">DFI.9.73</strain>
    </source>
</reference>
<dbReference type="GeneID" id="90532030"/>
<sequence length="273" mass="31041">MNDRKLGVFLWYGYRIPVPERIRQIREAGFETVLHWWDDSFREEEGLSKEEQACLIRSGGLTIENAHLQFDRANDLWLDTLDGQALLERYLSDLDGLAEFHIPVAVLHPTRGFAPPPVTEAGLKRIRLLVDRAEKRNVRMALENVRNNQTLVQLLDTIPSPMLGLCYDSGHDFVWSGKPYDLLKRYGHRLFAVHLHDNRGREDEHLPIGEGDVNWETVRQGIGDSAYAGSFTLEGDSNVIPPTRTPQEHLKLLYEGAGRLLSGFPGEADAVRH</sequence>
<evidence type="ECO:0000313" key="2">
    <source>
        <dbReference type="EMBL" id="MCQ4839791.1"/>
    </source>
</evidence>
<dbReference type="Pfam" id="PF01261">
    <property type="entry name" value="AP_endonuc_2"/>
    <property type="match status" value="1"/>
</dbReference>
<dbReference type="InterPro" id="IPR050312">
    <property type="entry name" value="IolE/XylAMocC-like"/>
</dbReference>
<proteinExistence type="predicted"/>
<dbReference type="Gene3D" id="3.20.20.150">
    <property type="entry name" value="Divalent-metal-dependent TIM barrel enzymes"/>
    <property type="match status" value="1"/>
</dbReference>
<dbReference type="RefSeq" id="WP_066862826.1">
    <property type="nucleotide sequence ID" value="NZ_CABKVV010000013.1"/>
</dbReference>
<gene>
    <name evidence="2" type="ORF">NE695_07680</name>
</gene>
<keyword evidence="2" id="KW-0413">Isomerase</keyword>
<dbReference type="PANTHER" id="PTHR12110">
    <property type="entry name" value="HYDROXYPYRUVATE ISOMERASE"/>
    <property type="match status" value="1"/>
</dbReference>
<dbReference type="SUPFAM" id="SSF51658">
    <property type="entry name" value="Xylose isomerase-like"/>
    <property type="match status" value="1"/>
</dbReference>
<name>A0ABT1RYP1_9FIRM</name>
<dbReference type="Proteomes" id="UP001524473">
    <property type="component" value="Unassembled WGS sequence"/>
</dbReference>
<protein>
    <submittedName>
        <fullName evidence="2">Sugar phosphate isomerase/epimerase</fullName>
    </submittedName>
</protein>
<dbReference type="InterPro" id="IPR013022">
    <property type="entry name" value="Xyl_isomerase-like_TIM-brl"/>
</dbReference>
<dbReference type="InterPro" id="IPR036237">
    <property type="entry name" value="Xyl_isomerase-like_sf"/>
</dbReference>
<evidence type="ECO:0000313" key="3">
    <source>
        <dbReference type="Proteomes" id="UP001524473"/>
    </source>
</evidence>
<evidence type="ECO:0000259" key="1">
    <source>
        <dbReference type="Pfam" id="PF01261"/>
    </source>
</evidence>
<feature type="domain" description="Xylose isomerase-like TIM barrel" evidence="1">
    <location>
        <begin position="23"/>
        <end position="253"/>
    </location>
</feature>
<organism evidence="2 3">
    <name type="scientific">Neglectibacter timonensis</name>
    <dbReference type="NCBI Taxonomy" id="1776382"/>
    <lineage>
        <taxon>Bacteria</taxon>
        <taxon>Bacillati</taxon>
        <taxon>Bacillota</taxon>
        <taxon>Clostridia</taxon>
        <taxon>Eubacteriales</taxon>
        <taxon>Oscillospiraceae</taxon>
        <taxon>Neglectibacter</taxon>
    </lineage>
</organism>
<keyword evidence="3" id="KW-1185">Reference proteome</keyword>
<accession>A0ABT1RYP1</accession>
<dbReference type="EMBL" id="JANFZH010000014">
    <property type="protein sequence ID" value="MCQ4839791.1"/>
    <property type="molecule type" value="Genomic_DNA"/>
</dbReference>
<comment type="caution">
    <text evidence="2">The sequence shown here is derived from an EMBL/GenBank/DDBJ whole genome shotgun (WGS) entry which is preliminary data.</text>
</comment>